<reference evidence="1" key="2">
    <citation type="submission" date="2018-08" db="UniProtKB">
        <authorList>
            <consortium name="EnsemblPlants"/>
        </authorList>
    </citation>
    <scope>IDENTIFICATION</scope>
    <source>
        <strain evidence="1">Yugu1</strain>
    </source>
</reference>
<dbReference type="AlphaFoldDB" id="K3ZXP6"/>
<organism evidence="1 2">
    <name type="scientific">Setaria italica</name>
    <name type="common">Foxtail millet</name>
    <name type="synonym">Panicum italicum</name>
    <dbReference type="NCBI Taxonomy" id="4555"/>
    <lineage>
        <taxon>Eukaryota</taxon>
        <taxon>Viridiplantae</taxon>
        <taxon>Streptophyta</taxon>
        <taxon>Embryophyta</taxon>
        <taxon>Tracheophyta</taxon>
        <taxon>Spermatophyta</taxon>
        <taxon>Magnoliopsida</taxon>
        <taxon>Liliopsida</taxon>
        <taxon>Poales</taxon>
        <taxon>Poaceae</taxon>
        <taxon>PACMAD clade</taxon>
        <taxon>Panicoideae</taxon>
        <taxon>Panicodae</taxon>
        <taxon>Paniceae</taxon>
        <taxon>Cenchrinae</taxon>
        <taxon>Setaria</taxon>
    </lineage>
</organism>
<evidence type="ECO:0000313" key="1">
    <source>
        <dbReference type="EnsemblPlants" id="KQL26367"/>
    </source>
</evidence>
<keyword evidence="2" id="KW-1185">Reference proteome</keyword>
<reference evidence="2" key="1">
    <citation type="journal article" date="2012" name="Nat. Biotechnol.">
        <title>Reference genome sequence of the model plant Setaria.</title>
        <authorList>
            <person name="Bennetzen J.L."/>
            <person name="Schmutz J."/>
            <person name="Wang H."/>
            <person name="Percifield R."/>
            <person name="Hawkins J."/>
            <person name="Pontaroli A.C."/>
            <person name="Estep M."/>
            <person name="Feng L."/>
            <person name="Vaughn J.N."/>
            <person name="Grimwood J."/>
            <person name="Jenkins J."/>
            <person name="Barry K."/>
            <person name="Lindquist E."/>
            <person name="Hellsten U."/>
            <person name="Deshpande S."/>
            <person name="Wang X."/>
            <person name="Wu X."/>
            <person name="Mitros T."/>
            <person name="Triplett J."/>
            <person name="Yang X."/>
            <person name="Ye C.Y."/>
            <person name="Mauro-Herrera M."/>
            <person name="Wang L."/>
            <person name="Li P."/>
            <person name="Sharma M."/>
            <person name="Sharma R."/>
            <person name="Ronald P.C."/>
            <person name="Panaud O."/>
            <person name="Kellogg E.A."/>
            <person name="Brutnell T.P."/>
            <person name="Doust A.N."/>
            <person name="Tuskan G.A."/>
            <person name="Rokhsar D."/>
            <person name="Devos K.M."/>
        </authorList>
    </citation>
    <scope>NUCLEOTIDE SEQUENCE [LARGE SCALE GENOMIC DNA]</scope>
    <source>
        <strain evidence="2">cv. Yugu1</strain>
    </source>
</reference>
<protein>
    <submittedName>
        <fullName evidence="1">Uncharacterized protein</fullName>
    </submittedName>
</protein>
<dbReference type="EnsemblPlants" id="KQL26367">
    <property type="protein sequence ID" value="KQL26367"/>
    <property type="gene ID" value="SETIT_031378mg"/>
</dbReference>
<proteinExistence type="predicted"/>
<sequence length="153" mass="16690">MLASPLASQEAMCCSLSTGPQMSCLGRGSRTRCISAGMLQAGNGEPSQSLQYYPTNMCFMELQDCLILTVLVDLDAGRWLQLDAFSYCTGYCRPRVSERAECRSSSAKLLAYTAGDWASASSTHHWATFVFSPACLKMYWASLLGRLLTSVLS</sequence>
<dbReference type="EMBL" id="AGNK02001303">
    <property type="status" value="NOT_ANNOTATED_CDS"/>
    <property type="molecule type" value="Genomic_DNA"/>
</dbReference>
<accession>K3ZXP6</accession>
<dbReference type="Proteomes" id="UP000004995">
    <property type="component" value="Unassembled WGS sequence"/>
</dbReference>
<evidence type="ECO:0000313" key="2">
    <source>
        <dbReference type="Proteomes" id="UP000004995"/>
    </source>
</evidence>
<dbReference type="InParanoid" id="K3ZXP6"/>
<name>K3ZXP6_SETIT</name>
<dbReference type="HOGENOM" id="CLU_1716400_0_0_1"/>
<dbReference type="Gramene" id="KQL26367">
    <property type="protein sequence ID" value="KQL26367"/>
    <property type="gene ID" value="SETIT_031378mg"/>
</dbReference>